<keyword evidence="11" id="KW-1185">Reference proteome</keyword>
<organism evidence="10 11">
    <name type="scientific">Cryobacterium tepidiphilum</name>
    <dbReference type="NCBI Taxonomy" id="2486026"/>
    <lineage>
        <taxon>Bacteria</taxon>
        <taxon>Bacillati</taxon>
        <taxon>Actinomycetota</taxon>
        <taxon>Actinomycetes</taxon>
        <taxon>Micrococcales</taxon>
        <taxon>Microbacteriaceae</taxon>
        <taxon>Cryobacterium</taxon>
    </lineage>
</organism>
<feature type="domain" description="EamA" evidence="9">
    <location>
        <begin position="4"/>
        <end position="139"/>
    </location>
</feature>
<dbReference type="Proteomes" id="UP000279859">
    <property type="component" value="Unassembled WGS sequence"/>
</dbReference>
<feature type="transmembrane region" description="Helical" evidence="8">
    <location>
        <begin position="98"/>
        <end position="116"/>
    </location>
</feature>
<dbReference type="NCBIfam" id="TIGR00688">
    <property type="entry name" value="rarD"/>
    <property type="match status" value="1"/>
</dbReference>
<dbReference type="SUPFAM" id="SSF103481">
    <property type="entry name" value="Multidrug resistance efflux transporter EmrE"/>
    <property type="match status" value="2"/>
</dbReference>
<dbReference type="AlphaFoldDB" id="A0A3M8LES4"/>
<dbReference type="InterPro" id="IPR004626">
    <property type="entry name" value="RarD"/>
</dbReference>
<dbReference type="Pfam" id="PF00892">
    <property type="entry name" value="EamA"/>
    <property type="match status" value="2"/>
</dbReference>
<evidence type="ECO:0000259" key="9">
    <source>
        <dbReference type="Pfam" id="PF00892"/>
    </source>
</evidence>
<sequence length="301" mass="32460">MSRSGLVYGLLAYGLWGFIPVYFIAVAPTGAFEIVALRVVCSLVFCVILVAATRTLSGLVALLRQRRVVLAMGLAGLIIYLNWQVYAYGILSDRVLEAALGYFINPIVTVLLGVIFLRERLRLVQWIAIAISAVAVVILAVGYGTLPWISLALAFTFGIYGLIKKQVGGRVDAVGGLTIETAWLTPIAVVQLIVVGATSGLTFGHISGWHTVLLLCSGVITAVPLLFFAAAARRLPLTYIGLLQYLAPVLQFVFGAFILDEPMPPERWIGFGLVWFALVILTVDMLASGRAPRKVSLEPAT</sequence>
<feature type="transmembrane region" description="Helical" evidence="8">
    <location>
        <begin position="68"/>
        <end position="86"/>
    </location>
</feature>
<dbReference type="PANTHER" id="PTHR22911:SF137">
    <property type="entry name" value="SOLUTE CARRIER FAMILY 35 MEMBER G2-RELATED"/>
    <property type="match status" value="1"/>
</dbReference>
<comment type="caution">
    <text evidence="10">The sequence shown here is derived from an EMBL/GenBank/DDBJ whole genome shotgun (WGS) entry which is preliminary data.</text>
</comment>
<proteinExistence type="inferred from homology"/>
<evidence type="ECO:0000313" key="10">
    <source>
        <dbReference type="EMBL" id="RNE63961.1"/>
    </source>
</evidence>
<feature type="transmembrane region" description="Helical" evidence="8">
    <location>
        <begin position="146"/>
        <end position="163"/>
    </location>
</feature>
<evidence type="ECO:0000256" key="3">
    <source>
        <dbReference type="ARBA" id="ARBA00022448"/>
    </source>
</evidence>
<evidence type="ECO:0000256" key="2">
    <source>
        <dbReference type="ARBA" id="ARBA00007362"/>
    </source>
</evidence>
<comment type="similarity">
    <text evidence="2">Belongs to the EamA transporter family.</text>
</comment>
<feature type="domain" description="EamA" evidence="9">
    <location>
        <begin position="151"/>
        <end position="282"/>
    </location>
</feature>
<evidence type="ECO:0000256" key="6">
    <source>
        <dbReference type="ARBA" id="ARBA00022989"/>
    </source>
</evidence>
<reference evidence="10 11" key="1">
    <citation type="submission" date="2018-11" db="EMBL/GenBank/DDBJ databases">
        <title>Cryobacterium sp. nov., isolated from rhizosphere soil of lettuce.</title>
        <authorList>
            <person name="Wang Y."/>
        </authorList>
    </citation>
    <scope>NUCLEOTIDE SEQUENCE [LARGE SCALE GENOMIC DNA]</scope>
    <source>
        <strain evidence="10 11">NEAU-85</strain>
    </source>
</reference>
<accession>A0A3M8LES4</accession>
<keyword evidence="4" id="KW-1003">Cell membrane</keyword>
<dbReference type="EMBL" id="RDSR01000006">
    <property type="protein sequence ID" value="RNE63961.1"/>
    <property type="molecule type" value="Genomic_DNA"/>
</dbReference>
<evidence type="ECO:0000313" key="11">
    <source>
        <dbReference type="Proteomes" id="UP000279859"/>
    </source>
</evidence>
<dbReference type="Gene3D" id="1.10.3730.20">
    <property type="match status" value="1"/>
</dbReference>
<protein>
    <submittedName>
        <fullName evidence="10">EamA family transporter RarD</fullName>
    </submittedName>
</protein>
<feature type="transmembrane region" description="Helical" evidence="8">
    <location>
        <begin position="34"/>
        <end position="56"/>
    </location>
</feature>
<feature type="transmembrane region" description="Helical" evidence="8">
    <location>
        <begin position="209"/>
        <end position="230"/>
    </location>
</feature>
<keyword evidence="6 8" id="KW-1133">Transmembrane helix</keyword>
<keyword evidence="3" id="KW-0813">Transport</keyword>
<feature type="transmembrane region" description="Helical" evidence="8">
    <location>
        <begin position="237"/>
        <end position="257"/>
    </location>
</feature>
<feature type="transmembrane region" description="Helical" evidence="8">
    <location>
        <begin position="269"/>
        <end position="287"/>
    </location>
</feature>
<evidence type="ECO:0000256" key="5">
    <source>
        <dbReference type="ARBA" id="ARBA00022692"/>
    </source>
</evidence>
<evidence type="ECO:0000256" key="1">
    <source>
        <dbReference type="ARBA" id="ARBA00004651"/>
    </source>
</evidence>
<dbReference type="GO" id="GO:0005886">
    <property type="term" value="C:plasma membrane"/>
    <property type="evidence" value="ECO:0007669"/>
    <property type="project" value="UniProtKB-SubCell"/>
</dbReference>
<comment type="subcellular location">
    <subcellularLocation>
        <location evidence="1">Cell membrane</location>
        <topology evidence="1">Multi-pass membrane protein</topology>
    </subcellularLocation>
</comment>
<feature type="transmembrane region" description="Helical" evidence="8">
    <location>
        <begin position="123"/>
        <end position="140"/>
    </location>
</feature>
<evidence type="ECO:0000256" key="4">
    <source>
        <dbReference type="ARBA" id="ARBA00022475"/>
    </source>
</evidence>
<feature type="transmembrane region" description="Helical" evidence="8">
    <location>
        <begin position="7"/>
        <end position="28"/>
    </location>
</feature>
<dbReference type="InterPro" id="IPR000620">
    <property type="entry name" value="EamA_dom"/>
</dbReference>
<dbReference type="OrthoDB" id="369870at2"/>
<keyword evidence="5 8" id="KW-0812">Transmembrane</keyword>
<keyword evidence="7 8" id="KW-0472">Membrane</keyword>
<evidence type="ECO:0000256" key="8">
    <source>
        <dbReference type="SAM" id="Phobius"/>
    </source>
</evidence>
<feature type="transmembrane region" description="Helical" evidence="8">
    <location>
        <begin position="183"/>
        <end position="203"/>
    </location>
</feature>
<evidence type="ECO:0000256" key="7">
    <source>
        <dbReference type="ARBA" id="ARBA00023136"/>
    </source>
</evidence>
<name>A0A3M8LES4_9MICO</name>
<dbReference type="PANTHER" id="PTHR22911">
    <property type="entry name" value="ACYL-MALONYL CONDENSING ENZYME-RELATED"/>
    <property type="match status" value="1"/>
</dbReference>
<dbReference type="InterPro" id="IPR037185">
    <property type="entry name" value="EmrE-like"/>
</dbReference>
<gene>
    <name evidence="10" type="primary">rarD</name>
    <name evidence="10" type="ORF">EEJ31_05180</name>
</gene>